<dbReference type="PANTHER" id="PTHR42951:SF17">
    <property type="entry name" value="METALLO-BETA-LACTAMASE DOMAIN-CONTAINING PROTEIN"/>
    <property type="match status" value="1"/>
</dbReference>
<evidence type="ECO:0000313" key="3">
    <source>
        <dbReference type="EMBL" id="TLM97050.1"/>
    </source>
</evidence>
<evidence type="ECO:0000313" key="4">
    <source>
        <dbReference type="Proteomes" id="UP000305517"/>
    </source>
</evidence>
<dbReference type="SUPFAM" id="SSF56281">
    <property type="entry name" value="Metallo-hydrolase/oxidoreductase"/>
    <property type="match status" value="1"/>
</dbReference>
<accession>A0A5R8WWZ3</accession>
<dbReference type="InterPro" id="IPR050855">
    <property type="entry name" value="NDM-1-like"/>
</dbReference>
<keyword evidence="4" id="KW-1185">Reference proteome</keyword>
<dbReference type="OrthoDB" id="9802248at2"/>
<name>A0A5R8WWZ3_9BACT</name>
<feature type="region of interest" description="Disordered" evidence="1">
    <location>
        <begin position="451"/>
        <end position="475"/>
    </location>
</feature>
<sequence>MVEMVDGIGKRRVRQPLWRNGARLQRAVTPTLGLLARVKRTTKIQTKLFISKLYDRKMMTYLLFIGFIYSISVSNHCCRSATYPLWVVLTAPRGYGHPRGGNCSQMHPPAAKLRTPRYTKHPNPMNQVAAGVTQLQIQRFVNVYFVESSNPGEWVLVDTGLPGSEKDIIAAADALFYPGTHPTAIILTHGHMDHSGSARALAEHWHVPVLAHPLELPFLQGKAVYPPADPTVDGGGTLAFVSRFFPPQSFQLSDVVQPLATDNDETPFLPGWRWLHVPGHAPGQIALFREEDRTLLGADAFATANHESVPSLLLQLPKISVAGAPFNYNWQQVRDSVQTLAALVPHAIGCGHGPVIQGAEASVDLRQLANHFPMPAHGRYVTDPAVIDVAGVQYLPPAPKDTLPAKAALVGAGVALAAVGIALLSRGGKSNGHKPAKEPKKNSKVYDLAARRARKSGQASCEPASDEYPYKEIRY</sequence>
<feature type="domain" description="Metallo-beta-lactamase" evidence="2">
    <location>
        <begin position="140"/>
        <end position="352"/>
    </location>
</feature>
<gene>
    <name evidence="3" type="ORF">FDY95_03405</name>
</gene>
<dbReference type="AlphaFoldDB" id="A0A5R8WWZ3"/>
<dbReference type="GO" id="GO:0016787">
    <property type="term" value="F:hydrolase activity"/>
    <property type="evidence" value="ECO:0007669"/>
    <property type="project" value="UniProtKB-KW"/>
</dbReference>
<evidence type="ECO:0000256" key="1">
    <source>
        <dbReference type="SAM" id="MobiDB-lite"/>
    </source>
</evidence>
<comment type="caution">
    <text evidence="3">The sequence shown here is derived from an EMBL/GenBank/DDBJ whole genome shotgun (WGS) entry which is preliminary data.</text>
</comment>
<dbReference type="PANTHER" id="PTHR42951">
    <property type="entry name" value="METALLO-BETA-LACTAMASE DOMAIN-CONTAINING"/>
    <property type="match status" value="1"/>
</dbReference>
<dbReference type="Pfam" id="PF00753">
    <property type="entry name" value="Lactamase_B"/>
    <property type="match status" value="1"/>
</dbReference>
<dbReference type="CDD" id="cd07721">
    <property type="entry name" value="yflN-like_MBL-fold"/>
    <property type="match status" value="1"/>
</dbReference>
<dbReference type="SMART" id="SM00849">
    <property type="entry name" value="Lactamase_B"/>
    <property type="match status" value="1"/>
</dbReference>
<dbReference type="Gene3D" id="3.60.15.10">
    <property type="entry name" value="Ribonuclease Z/Hydroxyacylglutathione hydrolase-like"/>
    <property type="match status" value="1"/>
</dbReference>
<keyword evidence="3" id="KW-0378">Hydrolase</keyword>
<dbReference type="EMBL" id="VAJM01000001">
    <property type="protein sequence ID" value="TLM97050.1"/>
    <property type="molecule type" value="Genomic_DNA"/>
</dbReference>
<dbReference type="InterPro" id="IPR036866">
    <property type="entry name" value="RibonucZ/Hydroxyglut_hydro"/>
</dbReference>
<proteinExistence type="predicted"/>
<dbReference type="InterPro" id="IPR001279">
    <property type="entry name" value="Metallo-B-lactamas"/>
</dbReference>
<reference evidence="3 4" key="1">
    <citation type="submission" date="2019-05" db="EMBL/GenBank/DDBJ databases">
        <title>Hymenobacter edaphi sp. nov., isolated from abandoned arsenic-contaminated farmland soil.</title>
        <authorList>
            <person name="Nie L."/>
        </authorList>
    </citation>
    <scope>NUCLEOTIDE SEQUENCE [LARGE SCALE GENOMIC DNA]</scope>
    <source>
        <strain evidence="3 4">1-3-3-8</strain>
    </source>
</reference>
<dbReference type="Proteomes" id="UP000305517">
    <property type="component" value="Unassembled WGS sequence"/>
</dbReference>
<protein>
    <submittedName>
        <fullName evidence="3">MBL fold metallo-hydrolase</fullName>
    </submittedName>
</protein>
<organism evidence="3 4">
    <name type="scientific">Hymenobacter jeollabukensis</name>
    <dbReference type="NCBI Taxonomy" id="2025313"/>
    <lineage>
        <taxon>Bacteria</taxon>
        <taxon>Pseudomonadati</taxon>
        <taxon>Bacteroidota</taxon>
        <taxon>Cytophagia</taxon>
        <taxon>Cytophagales</taxon>
        <taxon>Hymenobacteraceae</taxon>
        <taxon>Hymenobacter</taxon>
    </lineage>
</organism>
<evidence type="ECO:0000259" key="2">
    <source>
        <dbReference type="SMART" id="SM00849"/>
    </source>
</evidence>